<evidence type="ECO:0000256" key="4">
    <source>
        <dbReference type="ARBA" id="ARBA00022737"/>
    </source>
</evidence>
<keyword evidence="3 7" id="KW-0812">Transmembrane</keyword>
<organism evidence="9 10">
    <name type="scientific">Umboniibacter marinipuniceus</name>
    <dbReference type="NCBI Taxonomy" id="569599"/>
    <lineage>
        <taxon>Bacteria</taxon>
        <taxon>Pseudomonadati</taxon>
        <taxon>Pseudomonadota</taxon>
        <taxon>Gammaproteobacteria</taxon>
        <taxon>Cellvibrionales</taxon>
        <taxon>Cellvibrionaceae</taxon>
        <taxon>Umboniibacter</taxon>
    </lineage>
</organism>
<dbReference type="GO" id="GO:0006813">
    <property type="term" value="P:potassium ion transport"/>
    <property type="evidence" value="ECO:0007669"/>
    <property type="project" value="InterPro"/>
</dbReference>
<dbReference type="PANTHER" id="PTHR43652">
    <property type="entry name" value="BASIC AMINO ACID ANTIPORTER YFCC-RELATED"/>
    <property type="match status" value="1"/>
</dbReference>
<comment type="caution">
    <text evidence="9">The sequence shown here is derived from an EMBL/GenBank/DDBJ whole genome shotgun (WGS) entry which is preliminary data.</text>
</comment>
<evidence type="ECO:0000313" key="9">
    <source>
        <dbReference type="EMBL" id="RMA79530.1"/>
    </source>
</evidence>
<dbReference type="EMBL" id="REFJ01000004">
    <property type="protein sequence ID" value="RMA79530.1"/>
    <property type="molecule type" value="Genomic_DNA"/>
</dbReference>
<gene>
    <name evidence="9" type="ORF">DFR27_1971</name>
</gene>
<dbReference type="GO" id="GO:0008324">
    <property type="term" value="F:monoatomic cation transmembrane transporter activity"/>
    <property type="evidence" value="ECO:0007669"/>
    <property type="project" value="InterPro"/>
</dbReference>
<dbReference type="InterPro" id="IPR006037">
    <property type="entry name" value="RCK_C"/>
</dbReference>
<dbReference type="OrthoDB" id="9809303at2"/>
<evidence type="ECO:0000313" key="10">
    <source>
        <dbReference type="Proteomes" id="UP000267187"/>
    </source>
</evidence>
<feature type="transmembrane region" description="Helical" evidence="7">
    <location>
        <begin position="389"/>
        <end position="417"/>
    </location>
</feature>
<feature type="transmembrane region" description="Helical" evidence="7">
    <location>
        <begin position="510"/>
        <end position="528"/>
    </location>
</feature>
<keyword evidence="10" id="KW-1185">Reference proteome</keyword>
<dbReference type="PROSITE" id="PS51202">
    <property type="entry name" value="RCK_C"/>
    <property type="match status" value="2"/>
</dbReference>
<evidence type="ECO:0000259" key="8">
    <source>
        <dbReference type="PROSITE" id="PS51202"/>
    </source>
</evidence>
<protein>
    <submittedName>
        <fullName evidence="9">Di/tricarboxylate transporter</fullName>
    </submittedName>
</protein>
<dbReference type="GO" id="GO:0005886">
    <property type="term" value="C:plasma membrane"/>
    <property type="evidence" value="ECO:0007669"/>
    <property type="project" value="TreeGrafter"/>
</dbReference>
<reference evidence="9 10" key="1">
    <citation type="submission" date="2018-10" db="EMBL/GenBank/DDBJ databases">
        <title>Genomic Encyclopedia of Type Strains, Phase IV (KMG-IV): sequencing the most valuable type-strain genomes for metagenomic binning, comparative biology and taxonomic classification.</title>
        <authorList>
            <person name="Goeker M."/>
        </authorList>
    </citation>
    <scope>NUCLEOTIDE SEQUENCE [LARGE SCALE GENOMIC DNA]</scope>
    <source>
        <strain evidence="9 10">DSM 25080</strain>
    </source>
</reference>
<dbReference type="RefSeq" id="WP_121877281.1">
    <property type="nucleotide sequence ID" value="NZ_REFJ01000004.1"/>
</dbReference>
<keyword evidence="2" id="KW-0813">Transport</keyword>
<feature type="transmembrane region" description="Helical" evidence="7">
    <location>
        <begin position="549"/>
        <end position="572"/>
    </location>
</feature>
<evidence type="ECO:0000256" key="2">
    <source>
        <dbReference type="ARBA" id="ARBA00022448"/>
    </source>
</evidence>
<evidence type="ECO:0000256" key="7">
    <source>
        <dbReference type="SAM" id="Phobius"/>
    </source>
</evidence>
<dbReference type="InterPro" id="IPR051679">
    <property type="entry name" value="DASS-Related_Transporters"/>
</dbReference>
<dbReference type="Proteomes" id="UP000267187">
    <property type="component" value="Unassembled WGS sequence"/>
</dbReference>
<keyword evidence="6 7" id="KW-0472">Membrane</keyword>
<feature type="transmembrane region" description="Helical" evidence="7">
    <location>
        <begin position="486"/>
        <end position="504"/>
    </location>
</feature>
<dbReference type="InterPro" id="IPR004680">
    <property type="entry name" value="Cit_transptr-like_dom"/>
</dbReference>
<feature type="transmembrane region" description="Helical" evidence="7">
    <location>
        <begin position="135"/>
        <end position="154"/>
    </location>
</feature>
<dbReference type="Gene3D" id="3.30.70.1450">
    <property type="entry name" value="Regulator of K+ conductance, C-terminal domain"/>
    <property type="match status" value="2"/>
</dbReference>
<dbReference type="PANTHER" id="PTHR43652:SF2">
    <property type="entry name" value="BASIC AMINO ACID ANTIPORTER YFCC-RELATED"/>
    <property type="match status" value="1"/>
</dbReference>
<feature type="domain" description="RCK C-terminal" evidence="8">
    <location>
        <begin position="281"/>
        <end position="367"/>
    </location>
</feature>
<proteinExistence type="predicted"/>
<evidence type="ECO:0000256" key="5">
    <source>
        <dbReference type="ARBA" id="ARBA00022989"/>
    </source>
</evidence>
<feature type="domain" description="RCK C-terminal" evidence="8">
    <location>
        <begin position="195"/>
        <end position="279"/>
    </location>
</feature>
<dbReference type="SUPFAM" id="SSF116726">
    <property type="entry name" value="TrkA C-terminal domain-like"/>
    <property type="match status" value="2"/>
</dbReference>
<comment type="subcellular location">
    <subcellularLocation>
        <location evidence="1">Membrane</location>
        <topology evidence="1">Multi-pass membrane protein</topology>
    </subcellularLocation>
</comment>
<feature type="transmembrane region" description="Helical" evidence="7">
    <location>
        <begin position="166"/>
        <end position="193"/>
    </location>
</feature>
<feature type="transmembrane region" description="Helical" evidence="7">
    <location>
        <begin position="90"/>
        <end position="115"/>
    </location>
</feature>
<feature type="transmembrane region" description="Helical" evidence="7">
    <location>
        <begin position="454"/>
        <end position="479"/>
    </location>
</feature>
<feature type="transmembrane region" description="Helical" evidence="7">
    <location>
        <begin position="429"/>
        <end position="448"/>
    </location>
</feature>
<dbReference type="InterPro" id="IPR036721">
    <property type="entry name" value="RCK_C_sf"/>
</dbReference>
<keyword evidence="5 7" id="KW-1133">Transmembrane helix</keyword>
<sequence>MDASTQLVLIISLLLLGLLIQQRRASAFFAVAALACYALDMVDTNELLSVLTNQGVVTLVLLLVASFALERTQLVYSMSRKLFSKKPKHARASTLTMAGLLSSVLSNTAVVAALITPIKRNGKVAPSKLLIPLSYISIAGGTLTLVGTSTNLIINAQMVESGMASLGFFDFTLVGLGALAAVAFAVSVCHYILPTRWPKDNDEEHYFVEAMVSDDSPLVNKSVEENGLRTLENFFLAEIVRDGRLISPVRPFHHIRAGDKLLFSGQVSKLDSLAIIEGIEIFAHREGYPTDNLVEVLIKPGSVLVGKNLQNMRFRSRFDAAVVAIRRQGETLSGKLGDIKLRAGDFLTLATGPDFNTRPNLARNFFVLSDLTTDRVITGWRQILTLGGFIGALSTSIIMGIPLLKPLIFYVAAMLITKTLLTNDIKQRFPYELVGIVLGALIIALAFLNTGLSASIASAAQTALAGQALWITLIGVYLLTLITTELITNNAAAAMVFPIALGIAEGLGVSPMPFIMATAFAASGSFISPFGYQTNLMVFNAGQYKLKHFLMCGVPTSICYGVAVLCLIPVVFPF</sequence>
<accession>A0A3M0A419</accession>
<evidence type="ECO:0000256" key="6">
    <source>
        <dbReference type="ARBA" id="ARBA00023136"/>
    </source>
</evidence>
<dbReference type="Pfam" id="PF03600">
    <property type="entry name" value="CitMHS"/>
    <property type="match status" value="1"/>
</dbReference>
<dbReference type="AlphaFoldDB" id="A0A3M0A419"/>
<dbReference type="Pfam" id="PF02080">
    <property type="entry name" value="TrkA_C"/>
    <property type="match status" value="2"/>
</dbReference>
<feature type="transmembrane region" description="Helical" evidence="7">
    <location>
        <begin position="48"/>
        <end position="69"/>
    </location>
</feature>
<evidence type="ECO:0000256" key="3">
    <source>
        <dbReference type="ARBA" id="ARBA00022692"/>
    </source>
</evidence>
<keyword evidence="4" id="KW-0677">Repeat</keyword>
<name>A0A3M0A419_9GAMM</name>
<evidence type="ECO:0000256" key="1">
    <source>
        <dbReference type="ARBA" id="ARBA00004141"/>
    </source>
</evidence>